<evidence type="ECO:0000313" key="1">
    <source>
        <dbReference type="EMBL" id="MDC7683391.1"/>
    </source>
</evidence>
<dbReference type="RefSeq" id="WP_272747864.1">
    <property type="nucleotide sequence ID" value="NZ_JAQQKX010000006.1"/>
</dbReference>
<name>A0ABT5HVC9_9CAUL</name>
<keyword evidence="2" id="KW-1185">Reference proteome</keyword>
<dbReference type="EMBL" id="JAQQKX010000006">
    <property type="protein sequence ID" value="MDC7683391.1"/>
    <property type="molecule type" value="Genomic_DNA"/>
</dbReference>
<organism evidence="1 2">
    <name type="scientific">Asticcacaulis aquaticus</name>
    <dbReference type="NCBI Taxonomy" id="2984212"/>
    <lineage>
        <taxon>Bacteria</taxon>
        <taxon>Pseudomonadati</taxon>
        <taxon>Pseudomonadota</taxon>
        <taxon>Alphaproteobacteria</taxon>
        <taxon>Caulobacterales</taxon>
        <taxon>Caulobacteraceae</taxon>
        <taxon>Asticcacaulis</taxon>
    </lineage>
</organism>
<reference evidence="1 2" key="1">
    <citation type="submission" date="2023-01" db="EMBL/GenBank/DDBJ databases">
        <title>Novel species of the genus Asticcacaulis isolated from rivers.</title>
        <authorList>
            <person name="Lu H."/>
        </authorList>
    </citation>
    <scope>NUCLEOTIDE SEQUENCE [LARGE SCALE GENOMIC DNA]</scope>
    <source>
        <strain evidence="1 2">BYS171W</strain>
    </source>
</reference>
<evidence type="ECO:0000313" key="2">
    <source>
        <dbReference type="Proteomes" id="UP001214854"/>
    </source>
</evidence>
<sequence length="127" mass="13230">MRKLIFLGGLAVGLVVGLSVPVWADNDSPRVTALEARISALEAKVGNDPENKRIALSGSQSLTGQIGKVIDLNAGDEIRLTTGRASLVMKKDGQIALKGGAITIEGQRVEVRDASNPAIKGSKIGDN</sequence>
<dbReference type="Proteomes" id="UP001214854">
    <property type="component" value="Unassembled WGS sequence"/>
</dbReference>
<accession>A0ABT5HVC9</accession>
<gene>
    <name evidence="1" type="ORF">PQU92_08900</name>
</gene>
<protein>
    <recommendedName>
        <fullName evidence="3">DUF5666 domain-containing protein</fullName>
    </recommendedName>
</protein>
<proteinExistence type="predicted"/>
<comment type="caution">
    <text evidence="1">The sequence shown here is derived from an EMBL/GenBank/DDBJ whole genome shotgun (WGS) entry which is preliminary data.</text>
</comment>
<evidence type="ECO:0008006" key="3">
    <source>
        <dbReference type="Google" id="ProtNLM"/>
    </source>
</evidence>